<feature type="compositionally biased region" description="Low complexity" evidence="4">
    <location>
        <begin position="39"/>
        <end position="48"/>
    </location>
</feature>
<dbReference type="GO" id="GO:0035493">
    <property type="term" value="P:SNARE complex assembly"/>
    <property type="evidence" value="ECO:0007669"/>
    <property type="project" value="TreeGrafter"/>
</dbReference>
<organism evidence="5 6">
    <name type="scientific">Diatrype stigma</name>
    <dbReference type="NCBI Taxonomy" id="117547"/>
    <lineage>
        <taxon>Eukaryota</taxon>
        <taxon>Fungi</taxon>
        <taxon>Dikarya</taxon>
        <taxon>Ascomycota</taxon>
        <taxon>Pezizomycotina</taxon>
        <taxon>Sordariomycetes</taxon>
        <taxon>Xylariomycetidae</taxon>
        <taxon>Xylariales</taxon>
        <taxon>Diatrypaceae</taxon>
        <taxon>Diatrype</taxon>
    </lineage>
</organism>
<dbReference type="InterPro" id="IPR018791">
    <property type="entry name" value="UV_resistance/autophagy_Atg14"/>
</dbReference>
<dbReference type="AlphaFoldDB" id="A0AAN9V0K7"/>
<sequence>MLPQNRRLRHLQGIYLRNLSFSATRGRAIDDLDAEFKPNSNSNDGSNSHGLEAAEDDAPQIHQSQSTDSFRPRPKGQQRRRSTTLANISPVTRQKQLEYAVESRAADVFFSLHCEGVDEPVYISEVGERAMNFNFRFLDLAHAVAAAQLDPDLDLKEPPVTRSSTFTVKVWARRVSASAWALLLEQHVDLRALHYLGTSLRSRQFPPNCLVFHLSDGGVYALPELASPSSSLSSPSSSEPPPSKKKQSPALPTSSYSALMKLSNLDASIQDALATREALTTQINEILAQSSATTTTAYDKLPQAQESALLASRYLAAQRRTLKAAQARRAELRSSIDARRRAIAEGREAQARAEADVRRAREAELPGLRAQTAAARDAIRGQRRRVCEDLGRIFPIAPVAPEPGAPPPPPLSFRICGVALPNTEYDPASPTAAEDALSAALGYVAHLVHLLQFYLCVPLPYPVSPFGSRSSVRDDISLLPDATTTTTSGASSSTSSYNYTYTYTTTGAAKQQQQHQQRHRQQLQRDFPLFLRGGATAQYRFDYAWFLLNKDVEALCAVGAAGTFGASGSGGGGGGLRVVDIRHTLPNLKYLLYVCSAGTDEVPERKRGGVRGLWAGRMRKSRQHHPNGSSSGNGWGSSSAAGGSGAAGFLGAPAGLFFDDGASSAGGSSRRGSADSEALGGGGGSGSGGGTGRLQDQLQQAIVAAAAHENRHAQPQPQPQQQQEEEQQQHLHVHSLSYSSNNGNASVGGAAGDGPDTYTGQQYDNIQQQPSPSSPSPSSSRTLGGGVGVGVEGLPFDEGGARLTLRTKGLRENVGAQA</sequence>
<keyword evidence="3" id="KW-0175">Coiled coil</keyword>
<feature type="compositionally biased region" description="Low complexity" evidence="4">
    <location>
        <begin position="767"/>
        <end position="780"/>
    </location>
</feature>
<evidence type="ECO:0000256" key="1">
    <source>
        <dbReference type="ARBA" id="ARBA00009574"/>
    </source>
</evidence>
<protein>
    <recommendedName>
        <fullName evidence="2">Autophagy-related protein 14</fullName>
    </recommendedName>
</protein>
<accession>A0AAN9V0K7</accession>
<evidence type="ECO:0000256" key="2">
    <source>
        <dbReference type="ARBA" id="ARBA00013807"/>
    </source>
</evidence>
<dbReference type="EMBL" id="JAKJXP020000004">
    <property type="protein sequence ID" value="KAK7756946.1"/>
    <property type="molecule type" value="Genomic_DNA"/>
</dbReference>
<feature type="region of interest" description="Disordered" evidence="4">
    <location>
        <begin position="663"/>
        <end position="693"/>
    </location>
</feature>
<comment type="similarity">
    <text evidence="1">Belongs to the ATG14 family.</text>
</comment>
<dbReference type="GO" id="GO:0032991">
    <property type="term" value="C:protein-containing complex"/>
    <property type="evidence" value="ECO:0007669"/>
    <property type="project" value="UniProtKB-ARBA"/>
</dbReference>
<comment type="caution">
    <text evidence="5">The sequence shown here is derived from an EMBL/GenBank/DDBJ whole genome shotgun (WGS) entry which is preliminary data.</text>
</comment>
<dbReference type="GO" id="GO:0005768">
    <property type="term" value="C:endosome"/>
    <property type="evidence" value="ECO:0007669"/>
    <property type="project" value="TreeGrafter"/>
</dbReference>
<gene>
    <name evidence="5" type="ORF">SLS62_000962</name>
</gene>
<feature type="region of interest" description="Disordered" evidence="4">
    <location>
        <begin position="616"/>
        <end position="642"/>
    </location>
</feature>
<evidence type="ECO:0000256" key="3">
    <source>
        <dbReference type="ARBA" id="ARBA00023054"/>
    </source>
</evidence>
<dbReference type="Pfam" id="PF10186">
    <property type="entry name" value="ATG14"/>
    <property type="match status" value="1"/>
</dbReference>
<name>A0AAN9V0K7_9PEZI</name>
<feature type="compositionally biased region" description="Low complexity" evidence="4">
    <location>
        <begin position="739"/>
        <end position="748"/>
    </location>
</feature>
<feature type="compositionally biased region" description="Low complexity" evidence="4">
    <location>
        <begin position="628"/>
        <end position="641"/>
    </location>
</feature>
<dbReference type="Proteomes" id="UP001320420">
    <property type="component" value="Unassembled WGS sequence"/>
</dbReference>
<feature type="compositionally biased region" description="Basic residues" evidence="4">
    <location>
        <begin position="72"/>
        <end position="82"/>
    </location>
</feature>
<feature type="region of interest" description="Disordered" evidence="4">
    <location>
        <begin position="708"/>
        <end position="797"/>
    </location>
</feature>
<evidence type="ECO:0000256" key="4">
    <source>
        <dbReference type="SAM" id="MobiDB-lite"/>
    </source>
</evidence>
<feature type="compositionally biased region" description="Gly residues" evidence="4">
    <location>
        <begin position="679"/>
        <end position="692"/>
    </location>
</feature>
<reference evidence="5 6" key="1">
    <citation type="submission" date="2024-02" db="EMBL/GenBank/DDBJ databases">
        <title>De novo assembly and annotation of 12 fungi associated with fruit tree decline syndrome in Ontario, Canada.</title>
        <authorList>
            <person name="Sulman M."/>
            <person name="Ellouze W."/>
            <person name="Ilyukhin E."/>
        </authorList>
    </citation>
    <scope>NUCLEOTIDE SEQUENCE [LARGE SCALE GENOMIC DNA]</scope>
    <source>
        <strain evidence="5 6">M11/M66-122</strain>
    </source>
</reference>
<evidence type="ECO:0000313" key="6">
    <source>
        <dbReference type="Proteomes" id="UP001320420"/>
    </source>
</evidence>
<dbReference type="GO" id="GO:0000323">
    <property type="term" value="C:lytic vacuole"/>
    <property type="evidence" value="ECO:0007669"/>
    <property type="project" value="TreeGrafter"/>
</dbReference>
<feature type="region of interest" description="Disordered" evidence="4">
    <location>
        <begin position="230"/>
        <end position="252"/>
    </location>
</feature>
<feature type="region of interest" description="Disordered" evidence="4">
    <location>
        <begin position="34"/>
        <end position="88"/>
    </location>
</feature>
<dbReference type="PANTHER" id="PTHR15157:SF5">
    <property type="entry name" value="UV RADIATION RESISTANCE-ASSOCIATED GENE PROTEIN"/>
    <property type="match status" value="1"/>
</dbReference>
<dbReference type="PANTHER" id="PTHR15157">
    <property type="entry name" value="UV RADIATION RESISTANCE-ASSOCIATED GENE PROTEIN"/>
    <property type="match status" value="1"/>
</dbReference>
<keyword evidence="6" id="KW-1185">Reference proteome</keyword>
<evidence type="ECO:0000313" key="5">
    <source>
        <dbReference type="EMBL" id="KAK7756946.1"/>
    </source>
</evidence>
<dbReference type="GO" id="GO:0000149">
    <property type="term" value="F:SNARE binding"/>
    <property type="evidence" value="ECO:0007669"/>
    <property type="project" value="TreeGrafter"/>
</dbReference>
<proteinExistence type="inferred from homology"/>